<dbReference type="Pfam" id="PF16747">
    <property type="entry name" value="Adhesin_E"/>
    <property type="match status" value="1"/>
</dbReference>
<proteinExistence type="predicted"/>
<evidence type="ECO:0000313" key="4">
    <source>
        <dbReference type="Proteomes" id="UP001267710"/>
    </source>
</evidence>
<dbReference type="EMBL" id="JAVIZX010000001">
    <property type="protein sequence ID" value="MDR6213988.1"/>
    <property type="molecule type" value="Genomic_DNA"/>
</dbReference>
<feature type="chain" id="PRO_5045331154" description="Surface-adhesin protein E-like domain-containing protein" evidence="1">
    <location>
        <begin position="21"/>
        <end position="141"/>
    </location>
</feature>
<gene>
    <name evidence="3" type="ORF">QE399_001677</name>
</gene>
<evidence type="ECO:0000256" key="1">
    <source>
        <dbReference type="SAM" id="SignalP"/>
    </source>
</evidence>
<keyword evidence="4" id="KW-1185">Reference proteome</keyword>
<sequence>MLRHVAIACVSLLCAGAAWSDEWFTVHGYPNQPEDDLVEVNPTAVDMSGQQVVSLRVSRKDVRTSFQGHRYRSYFGTAVIDCTARRGWYLANRYYLQPMWGGPVTAEESFRPGEAPVAFKDMPGDAARKIVQAACSRKARS</sequence>
<protein>
    <recommendedName>
        <fullName evidence="2">Surface-adhesin protein E-like domain-containing protein</fullName>
    </recommendedName>
</protein>
<dbReference type="InterPro" id="IPR031939">
    <property type="entry name" value="Adhesin_E-like"/>
</dbReference>
<keyword evidence="1" id="KW-0732">Signal</keyword>
<comment type="caution">
    <text evidence="3">The sequence shown here is derived from an EMBL/GenBank/DDBJ whole genome shotgun (WGS) entry which is preliminary data.</text>
</comment>
<name>A0ABU1IC20_9BURK</name>
<reference evidence="3 4" key="1">
    <citation type="submission" date="2023-08" db="EMBL/GenBank/DDBJ databases">
        <title>Functional and genomic diversity of the sorghum phyllosphere microbiome.</title>
        <authorList>
            <person name="Shade A."/>
        </authorList>
    </citation>
    <scope>NUCLEOTIDE SEQUENCE [LARGE SCALE GENOMIC DNA]</scope>
    <source>
        <strain evidence="3 4">SORGH_AS_0335</strain>
    </source>
</reference>
<evidence type="ECO:0000313" key="3">
    <source>
        <dbReference type="EMBL" id="MDR6213988.1"/>
    </source>
</evidence>
<feature type="domain" description="Surface-adhesin protein E-like" evidence="2">
    <location>
        <begin position="36"/>
        <end position="136"/>
    </location>
</feature>
<dbReference type="Proteomes" id="UP001267710">
    <property type="component" value="Unassembled WGS sequence"/>
</dbReference>
<feature type="signal peptide" evidence="1">
    <location>
        <begin position="1"/>
        <end position="20"/>
    </location>
</feature>
<accession>A0ABU1IC20</accession>
<dbReference type="RefSeq" id="WP_309827916.1">
    <property type="nucleotide sequence ID" value="NZ_JAVIZX010000001.1"/>
</dbReference>
<evidence type="ECO:0000259" key="2">
    <source>
        <dbReference type="Pfam" id="PF16747"/>
    </source>
</evidence>
<organism evidence="3 4">
    <name type="scientific">Paracidovorax wautersii</name>
    <dbReference type="NCBI Taxonomy" id="1177982"/>
    <lineage>
        <taxon>Bacteria</taxon>
        <taxon>Pseudomonadati</taxon>
        <taxon>Pseudomonadota</taxon>
        <taxon>Betaproteobacteria</taxon>
        <taxon>Burkholderiales</taxon>
        <taxon>Comamonadaceae</taxon>
        <taxon>Paracidovorax</taxon>
    </lineage>
</organism>